<feature type="binding site" evidence="5">
    <location>
        <position position="222"/>
    </location>
    <ligand>
        <name>Fe cation</name>
        <dbReference type="ChEBI" id="CHEBI:24875"/>
        <label>1</label>
    </ligand>
</feature>
<feature type="binding site" evidence="5">
    <location>
        <position position="146"/>
    </location>
    <ligand>
        <name>Fe cation</name>
        <dbReference type="ChEBI" id="CHEBI:24875"/>
        <label>1</label>
    </ligand>
</feature>
<dbReference type="AlphaFoldDB" id="A0A8S4D7X9"/>
<dbReference type="Gene3D" id="3.30.70.60">
    <property type="match status" value="1"/>
</dbReference>
<comment type="catalytic activity">
    <reaction evidence="6">
        <text>4 Fe(2+) + O2 + 4 H(+) = 4 Fe(3+) + 2 H2O</text>
        <dbReference type="Rhea" id="RHEA:11148"/>
        <dbReference type="ChEBI" id="CHEBI:15377"/>
        <dbReference type="ChEBI" id="CHEBI:15378"/>
        <dbReference type="ChEBI" id="CHEBI:15379"/>
        <dbReference type="ChEBI" id="CHEBI:29033"/>
        <dbReference type="ChEBI" id="CHEBI:29034"/>
        <dbReference type="EC" id="1.16.3.1"/>
    </reaction>
</comment>
<comment type="similarity">
    <text evidence="1 6">Belongs to the ferritin family.</text>
</comment>
<dbReference type="PROSITE" id="PS50905">
    <property type="entry name" value="FERRITIN_LIKE"/>
    <property type="match status" value="1"/>
</dbReference>
<dbReference type="SUPFAM" id="SSF47240">
    <property type="entry name" value="Ferritin-like"/>
    <property type="match status" value="1"/>
</dbReference>
<evidence type="ECO:0000256" key="1">
    <source>
        <dbReference type="ARBA" id="ARBA00007513"/>
    </source>
</evidence>
<evidence type="ECO:0000256" key="3">
    <source>
        <dbReference type="ARBA" id="ARBA00022723"/>
    </source>
</evidence>
<evidence type="ECO:0000256" key="2">
    <source>
        <dbReference type="ARBA" id="ARBA00022434"/>
    </source>
</evidence>
<evidence type="ECO:0000259" key="7">
    <source>
        <dbReference type="PROSITE" id="PS50905"/>
    </source>
</evidence>
<name>A0A8S4D7X9_PLUXY</name>
<dbReference type="Pfam" id="PF00210">
    <property type="entry name" value="Ferritin"/>
    <property type="match status" value="1"/>
</dbReference>
<dbReference type="Gene3D" id="1.20.1260.10">
    <property type="match status" value="1"/>
</dbReference>
<keyword evidence="6" id="KW-0560">Oxidoreductase</keyword>
<evidence type="ECO:0000313" key="9">
    <source>
        <dbReference type="Proteomes" id="UP000653454"/>
    </source>
</evidence>
<dbReference type="Proteomes" id="UP000653454">
    <property type="component" value="Unassembled WGS sequence"/>
</dbReference>
<evidence type="ECO:0000256" key="4">
    <source>
        <dbReference type="ARBA" id="ARBA00023004"/>
    </source>
</evidence>
<comment type="caution">
    <text evidence="8">The sequence shown here is derived from an EMBL/GenBank/DDBJ whole genome shotgun (WGS) entry which is preliminary data.</text>
</comment>
<dbReference type="GO" id="GO:0019843">
    <property type="term" value="F:rRNA binding"/>
    <property type="evidence" value="ECO:0007669"/>
    <property type="project" value="InterPro"/>
</dbReference>
<accession>A0A8S4D7X9</accession>
<dbReference type="InterPro" id="IPR014717">
    <property type="entry name" value="Transl_elong_EF1B/ribsomal_bS6"/>
</dbReference>
<dbReference type="EC" id="1.16.3.1" evidence="6"/>
<keyword evidence="4 5" id="KW-0408">Iron</keyword>
<reference evidence="8" key="1">
    <citation type="submission" date="2020-11" db="EMBL/GenBank/DDBJ databases">
        <authorList>
            <person name="Whiteford S."/>
        </authorList>
    </citation>
    <scope>NUCLEOTIDE SEQUENCE</scope>
</reference>
<dbReference type="PANTHER" id="PTHR11431:SF75">
    <property type="entry name" value="FERRITIN"/>
    <property type="match status" value="1"/>
</dbReference>
<feature type="domain" description="Ferritin-like diiron" evidence="7">
    <location>
        <begin position="91"/>
        <end position="240"/>
    </location>
</feature>
<dbReference type="CDD" id="cd01056">
    <property type="entry name" value="Euk_Ferritin"/>
    <property type="match status" value="1"/>
</dbReference>
<keyword evidence="9" id="KW-1185">Reference proteome</keyword>
<dbReference type="InterPro" id="IPR009040">
    <property type="entry name" value="Ferritin-like_diiron"/>
</dbReference>
<dbReference type="GO" id="GO:0005737">
    <property type="term" value="C:cytoplasm"/>
    <property type="evidence" value="ECO:0007669"/>
    <property type="project" value="TreeGrafter"/>
</dbReference>
<organism evidence="8 9">
    <name type="scientific">Plutella xylostella</name>
    <name type="common">Diamondback moth</name>
    <name type="synonym">Plutella maculipennis</name>
    <dbReference type="NCBI Taxonomy" id="51655"/>
    <lineage>
        <taxon>Eukaryota</taxon>
        <taxon>Metazoa</taxon>
        <taxon>Ecdysozoa</taxon>
        <taxon>Arthropoda</taxon>
        <taxon>Hexapoda</taxon>
        <taxon>Insecta</taxon>
        <taxon>Pterygota</taxon>
        <taxon>Neoptera</taxon>
        <taxon>Endopterygota</taxon>
        <taxon>Lepidoptera</taxon>
        <taxon>Glossata</taxon>
        <taxon>Ditrysia</taxon>
        <taxon>Yponomeutoidea</taxon>
        <taxon>Plutellidae</taxon>
        <taxon>Plutella</taxon>
    </lineage>
</organism>
<feature type="binding site" evidence="5">
    <location>
        <position position="143"/>
    </location>
    <ligand>
        <name>Fe cation</name>
        <dbReference type="ChEBI" id="CHEBI:24875"/>
        <label>1</label>
    </ligand>
</feature>
<dbReference type="InterPro" id="IPR035980">
    <property type="entry name" value="Ribosomal_bS6_sf"/>
</dbReference>
<dbReference type="GO" id="GO:0004322">
    <property type="term" value="F:ferroxidase activity"/>
    <property type="evidence" value="ECO:0007669"/>
    <property type="project" value="UniProtKB-EC"/>
</dbReference>
<dbReference type="GO" id="GO:0008199">
    <property type="term" value="F:ferric iron binding"/>
    <property type="evidence" value="ECO:0007669"/>
    <property type="project" value="InterPro"/>
</dbReference>
<dbReference type="EMBL" id="CAJHNJ030000002">
    <property type="protein sequence ID" value="CAG9091806.1"/>
    <property type="molecule type" value="Genomic_DNA"/>
</dbReference>
<dbReference type="InterPro" id="IPR009078">
    <property type="entry name" value="Ferritin-like_SF"/>
</dbReference>
<dbReference type="InterPro" id="IPR001519">
    <property type="entry name" value="Ferritin"/>
</dbReference>
<protein>
    <recommendedName>
        <fullName evidence="6">Ferritin</fullName>
        <ecNumber evidence="6">1.16.3.1</ecNumber>
    </recommendedName>
</protein>
<dbReference type="InterPro" id="IPR012347">
    <property type="entry name" value="Ferritin-like"/>
</dbReference>
<proteinExistence type="inferred from homology"/>
<keyword evidence="3 5" id="KW-0479">Metal-binding</keyword>
<comment type="function">
    <text evidence="6">Stores iron in a soluble, non-toxic, readily available form. Important for iron homeostasis. Iron is taken up in the ferrous form and deposited as ferric hydroxides after oxidation.</text>
</comment>
<evidence type="ECO:0000256" key="5">
    <source>
        <dbReference type="PIRSR" id="PIRSR601519-1"/>
    </source>
</evidence>
<dbReference type="PANTHER" id="PTHR11431">
    <property type="entry name" value="FERRITIN"/>
    <property type="match status" value="1"/>
</dbReference>
<feature type="binding site" evidence="5">
    <location>
        <position position="108"/>
    </location>
    <ligand>
        <name>Fe cation</name>
        <dbReference type="ChEBI" id="CHEBI:24875"/>
        <label>2</label>
    </ligand>
</feature>
<gene>
    <name evidence="8" type="ORF">PLXY2_LOCUS622</name>
</gene>
<dbReference type="GO" id="GO:0005840">
    <property type="term" value="C:ribosome"/>
    <property type="evidence" value="ECO:0007669"/>
    <property type="project" value="InterPro"/>
</dbReference>
<dbReference type="GO" id="GO:0006826">
    <property type="term" value="P:iron ion transport"/>
    <property type="evidence" value="ECO:0007669"/>
    <property type="project" value="InterPro"/>
</dbReference>
<sequence length="264" mass="30291">MPYKTSAHGVVHREANYFVFKIDTPTRVVADLKEEYGRDVDIIRQRVYKATEETNTNCTLEKELLPPAYRKEVQNMIEEGKTQVNKFTYKFNYNSEVESVINRQIQAEQQAAQDYLSMAVTFLHPAVSRPGAGGFFMSMYEEELGHMQDFINYQLMRGGTPAITCVKGPPDNKNLTLLSAFEKGLAMEKSVTELLEDVVKVAETANDYECADFVTAVFLKEQFKSINEMAHHVTRLTRLKDEHAIYHYDLELCKSHPYTPKIPK</sequence>
<keyword evidence="2 6" id="KW-0409">Iron storage</keyword>
<evidence type="ECO:0000313" key="8">
    <source>
        <dbReference type="EMBL" id="CAG9091806.1"/>
    </source>
</evidence>
<dbReference type="GO" id="GO:0006412">
    <property type="term" value="P:translation"/>
    <property type="evidence" value="ECO:0007669"/>
    <property type="project" value="InterPro"/>
</dbReference>
<feature type="binding site" evidence="5">
    <location>
        <position position="188"/>
    </location>
    <ligand>
        <name>Fe cation</name>
        <dbReference type="ChEBI" id="CHEBI:24875"/>
        <label>1</label>
    </ligand>
</feature>
<evidence type="ECO:0000256" key="6">
    <source>
        <dbReference type="RuleBase" id="RU361145"/>
    </source>
</evidence>
<dbReference type="GO" id="GO:0008198">
    <property type="term" value="F:ferrous iron binding"/>
    <property type="evidence" value="ECO:0007669"/>
    <property type="project" value="TreeGrafter"/>
</dbReference>
<dbReference type="InterPro" id="IPR008331">
    <property type="entry name" value="Ferritin_DPS_dom"/>
</dbReference>
<dbReference type="GO" id="GO:0003735">
    <property type="term" value="F:structural constituent of ribosome"/>
    <property type="evidence" value="ECO:0007669"/>
    <property type="project" value="InterPro"/>
</dbReference>
<dbReference type="GO" id="GO:0006879">
    <property type="term" value="P:intracellular iron ion homeostasis"/>
    <property type="evidence" value="ECO:0007669"/>
    <property type="project" value="UniProtKB-KW"/>
</dbReference>
<dbReference type="SUPFAM" id="SSF54995">
    <property type="entry name" value="Ribosomal protein S6"/>
    <property type="match status" value="1"/>
</dbReference>